<keyword evidence="3 9" id="KW-0812">Transmembrane</keyword>
<organism evidence="10 11">
    <name type="scientific">Coemansia erecta</name>
    <dbReference type="NCBI Taxonomy" id="147472"/>
    <lineage>
        <taxon>Eukaryota</taxon>
        <taxon>Fungi</taxon>
        <taxon>Fungi incertae sedis</taxon>
        <taxon>Zoopagomycota</taxon>
        <taxon>Kickxellomycotina</taxon>
        <taxon>Kickxellomycetes</taxon>
        <taxon>Kickxellales</taxon>
        <taxon>Kickxellaceae</taxon>
        <taxon>Coemansia</taxon>
    </lineage>
</organism>
<evidence type="ECO:0000256" key="7">
    <source>
        <dbReference type="ARBA" id="ARBA00023136"/>
    </source>
</evidence>
<feature type="compositionally biased region" description="Low complexity" evidence="8">
    <location>
        <begin position="377"/>
        <end position="389"/>
    </location>
</feature>
<evidence type="ECO:0000313" key="11">
    <source>
        <dbReference type="Proteomes" id="UP001149813"/>
    </source>
</evidence>
<dbReference type="SMART" id="SM00730">
    <property type="entry name" value="PSN"/>
    <property type="match status" value="1"/>
</dbReference>
<evidence type="ECO:0000256" key="8">
    <source>
        <dbReference type="SAM" id="MobiDB-lite"/>
    </source>
</evidence>
<name>A0A9W7XQX1_9FUNG</name>
<feature type="transmembrane region" description="Helical" evidence="9">
    <location>
        <begin position="146"/>
        <end position="166"/>
    </location>
</feature>
<dbReference type="Proteomes" id="UP001149813">
    <property type="component" value="Unassembled WGS sequence"/>
</dbReference>
<evidence type="ECO:0000256" key="4">
    <source>
        <dbReference type="ARBA" id="ARBA00022801"/>
    </source>
</evidence>
<evidence type="ECO:0000313" key="10">
    <source>
        <dbReference type="EMBL" id="KAJ1719011.1"/>
    </source>
</evidence>
<evidence type="ECO:0000256" key="6">
    <source>
        <dbReference type="ARBA" id="ARBA00022989"/>
    </source>
</evidence>
<evidence type="ECO:0000256" key="3">
    <source>
        <dbReference type="ARBA" id="ARBA00022692"/>
    </source>
</evidence>
<feature type="transmembrane region" description="Helical" evidence="9">
    <location>
        <begin position="200"/>
        <end position="224"/>
    </location>
</feature>
<evidence type="ECO:0008006" key="12">
    <source>
        <dbReference type="Google" id="ProtNLM"/>
    </source>
</evidence>
<feature type="transmembrane region" description="Helical" evidence="9">
    <location>
        <begin position="244"/>
        <end position="265"/>
    </location>
</feature>
<keyword evidence="11" id="KW-1185">Reference proteome</keyword>
<dbReference type="AlphaFoldDB" id="A0A9W7XQX1"/>
<accession>A0A9W7XQX1</accession>
<dbReference type="OrthoDB" id="29661at2759"/>
<keyword evidence="4" id="KW-0378">Hydrolase</keyword>
<protein>
    <recommendedName>
        <fullName evidence="12">Peptidase A22B, signal peptide peptidase</fullName>
    </recommendedName>
</protein>
<dbReference type="InterPro" id="IPR007369">
    <property type="entry name" value="Peptidase_A22B_SPP"/>
</dbReference>
<feature type="compositionally biased region" description="Basic and acidic residues" evidence="8">
    <location>
        <begin position="362"/>
        <end position="376"/>
    </location>
</feature>
<proteinExistence type="inferred from homology"/>
<feature type="compositionally biased region" description="Basic residues" evidence="8">
    <location>
        <begin position="448"/>
        <end position="467"/>
    </location>
</feature>
<dbReference type="GO" id="GO:0098554">
    <property type="term" value="C:cytoplasmic side of endoplasmic reticulum membrane"/>
    <property type="evidence" value="ECO:0007669"/>
    <property type="project" value="TreeGrafter"/>
</dbReference>
<feature type="compositionally biased region" description="Acidic residues" evidence="8">
    <location>
        <begin position="51"/>
        <end position="62"/>
    </location>
</feature>
<reference evidence="10" key="1">
    <citation type="submission" date="2022-07" db="EMBL/GenBank/DDBJ databases">
        <title>Phylogenomic reconstructions and comparative analyses of Kickxellomycotina fungi.</title>
        <authorList>
            <person name="Reynolds N.K."/>
            <person name="Stajich J.E."/>
            <person name="Barry K."/>
            <person name="Grigoriev I.V."/>
            <person name="Crous P."/>
            <person name="Smith M.E."/>
        </authorList>
    </citation>
    <scope>NUCLEOTIDE SEQUENCE</scope>
    <source>
        <strain evidence="10">NBRC 32514</strain>
    </source>
</reference>
<evidence type="ECO:0000256" key="1">
    <source>
        <dbReference type="ARBA" id="ARBA00004477"/>
    </source>
</evidence>
<feature type="compositionally biased region" description="Low complexity" evidence="8">
    <location>
        <begin position="426"/>
        <end position="447"/>
    </location>
</feature>
<comment type="caution">
    <text evidence="10">The sequence shown here is derived from an EMBL/GenBank/DDBJ whole genome shotgun (WGS) entry which is preliminary data.</text>
</comment>
<sequence>MSDGDTGLFIAYAVIGAMAVVPIYYGSYSSLDRLKSSYKKKREHEKNAEYSDSEDEDEDESEAVTSEDAYMFPVYGSAALFSMYVVFKYLRADWINMLLSAYFAVLGVAALTQVGVRIVKGATGIKLPQYHVSVEHRSKTLLAMRFTNLHLATLGVSAVLTGLYLYSKNWTVSNMFGLAFSFSAINLIRLDSFKTGMIMLAGLFVYDIFWVFGTEVMVSVAKSFDAPIKVVFPRNLIGGGDEALRMTMLGLGDIVVPGIFVALCLRFDRQRYLAKLGYARDQALPPALNGRHRGFPFATPYFNAAMAAYVAGLATTIAVMHRFKAAQPALLYLSPACILSVVLTGAARGELAQVFAYSEEAKEKKGEGEDAEKSKGDAAAQQAQQQQPQHRYNLRNQAGQGVAAPMSGGELADDEQDTAATGEKAGSGASDASDTASDGGKPVAPAAGKKKKKAKAGKAGKTSKAKK</sequence>
<evidence type="ECO:0000256" key="5">
    <source>
        <dbReference type="ARBA" id="ARBA00022824"/>
    </source>
</evidence>
<evidence type="ECO:0000256" key="2">
    <source>
        <dbReference type="ARBA" id="ARBA00006859"/>
    </source>
</evidence>
<dbReference type="GO" id="GO:0006465">
    <property type="term" value="P:signal peptide processing"/>
    <property type="evidence" value="ECO:0007669"/>
    <property type="project" value="TreeGrafter"/>
</dbReference>
<dbReference type="EMBL" id="JANBOJ010000526">
    <property type="protein sequence ID" value="KAJ1719011.1"/>
    <property type="molecule type" value="Genomic_DNA"/>
</dbReference>
<evidence type="ECO:0000256" key="9">
    <source>
        <dbReference type="SAM" id="Phobius"/>
    </source>
</evidence>
<feature type="region of interest" description="Disordered" evidence="8">
    <location>
        <begin position="43"/>
        <end position="64"/>
    </location>
</feature>
<dbReference type="GO" id="GO:0098553">
    <property type="term" value="C:lumenal side of endoplasmic reticulum membrane"/>
    <property type="evidence" value="ECO:0007669"/>
    <property type="project" value="TreeGrafter"/>
</dbReference>
<feature type="transmembrane region" description="Helical" evidence="9">
    <location>
        <begin position="69"/>
        <end position="87"/>
    </location>
</feature>
<dbReference type="PANTHER" id="PTHR12174:SF23">
    <property type="entry name" value="MINOR HISTOCOMPATIBILITY ANTIGEN H13"/>
    <property type="match status" value="1"/>
</dbReference>
<comment type="similarity">
    <text evidence="2">Belongs to the peptidase A22B family.</text>
</comment>
<gene>
    <name evidence="10" type="ORF">LPJ53_006144</name>
</gene>
<feature type="transmembrane region" description="Helical" evidence="9">
    <location>
        <begin position="301"/>
        <end position="323"/>
    </location>
</feature>
<feature type="transmembrane region" description="Helical" evidence="9">
    <location>
        <begin position="99"/>
        <end position="119"/>
    </location>
</feature>
<dbReference type="PANTHER" id="PTHR12174">
    <property type="entry name" value="SIGNAL PEPTIDE PEPTIDASE"/>
    <property type="match status" value="1"/>
</dbReference>
<dbReference type="GO" id="GO:0042500">
    <property type="term" value="F:aspartic endopeptidase activity, intramembrane cleaving"/>
    <property type="evidence" value="ECO:0007669"/>
    <property type="project" value="InterPro"/>
</dbReference>
<dbReference type="InterPro" id="IPR006639">
    <property type="entry name" value="Preselin/SPP"/>
</dbReference>
<keyword evidence="5" id="KW-0256">Endoplasmic reticulum</keyword>
<keyword evidence="6 9" id="KW-1133">Transmembrane helix</keyword>
<feature type="transmembrane region" description="Helical" evidence="9">
    <location>
        <begin position="329"/>
        <end position="347"/>
    </location>
</feature>
<feature type="transmembrane region" description="Helical" evidence="9">
    <location>
        <begin position="6"/>
        <end position="25"/>
    </location>
</feature>
<dbReference type="GO" id="GO:0033619">
    <property type="term" value="P:membrane protein proteolysis"/>
    <property type="evidence" value="ECO:0007669"/>
    <property type="project" value="TreeGrafter"/>
</dbReference>
<keyword evidence="7 9" id="KW-0472">Membrane</keyword>
<feature type="region of interest" description="Disordered" evidence="8">
    <location>
        <begin position="362"/>
        <end position="467"/>
    </location>
</feature>
<dbReference type="Pfam" id="PF04258">
    <property type="entry name" value="Peptidase_A22B"/>
    <property type="match status" value="1"/>
</dbReference>
<comment type="subcellular location">
    <subcellularLocation>
        <location evidence="1">Endoplasmic reticulum membrane</location>
        <topology evidence="1">Multi-pass membrane protein</topology>
    </subcellularLocation>
</comment>